<comment type="caution">
    <text evidence="1">The sequence shown here is derived from an EMBL/GenBank/DDBJ whole genome shotgun (WGS) entry which is preliminary data.</text>
</comment>
<protein>
    <submittedName>
        <fullName evidence="1">Uncharacterized protein</fullName>
    </submittedName>
</protein>
<dbReference type="Proteomes" id="UP000004810">
    <property type="component" value="Unassembled WGS sequence"/>
</dbReference>
<evidence type="ECO:0000313" key="2">
    <source>
        <dbReference type="Proteomes" id="UP000004810"/>
    </source>
</evidence>
<reference evidence="2" key="1">
    <citation type="submission" date="2012-08" db="EMBL/GenBank/DDBJ databases">
        <title>The Genome Sequence of Wuchereria bancrofti.</title>
        <authorList>
            <person name="Nutman T.B."/>
            <person name="Fink D.L."/>
            <person name="Russ C."/>
            <person name="Young S."/>
            <person name="Zeng Q."/>
            <person name="Koehrsen M."/>
            <person name="Alvarado L."/>
            <person name="Berlin A."/>
            <person name="Chapman S.B."/>
            <person name="Chen Z."/>
            <person name="Freedman E."/>
            <person name="Gellesch M."/>
            <person name="Goldberg J."/>
            <person name="Griggs A."/>
            <person name="Gujja S."/>
            <person name="Heilman E.R."/>
            <person name="Heiman D."/>
            <person name="Hepburn T."/>
            <person name="Howarth C."/>
            <person name="Jen D."/>
            <person name="Larson L."/>
            <person name="Lewis B."/>
            <person name="Mehta T."/>
            <person name="Park D."/>
            <person name="Pearson M."/>
            <person name="Roberts A."/>
            <person name="Saif S."/>
            <person name="Shea T."/>
            <person name="Shenoy N."/>
            <person name="Sisk P."/>
            <person name="Stolte C."/>
            <person name="Sykes S."/>
            <person name="Walk T."/>
            <person name="White J."/>
            <person name="Yandava C."/>
            <person name="Haas B."/>
            <person name="Henn M.R."/>
            <person name="Nusbaum C."/>
            <person name="Birren B."/>
        </authorList>
    </citation>
    <scope>NUCLEOTIDE SEQUENCE [LARGE SCALE GENOMIC DNA]</scope>
    <source>
        <strain evidence="2">NA</strain>
    </source>
</reference>
<accession>J9E0W4</accession>
<evidence type="ECO:0000313" key="1">
    <source>
        <dbReference type="EMBL" id="EJW70527.1"/>
    </source>
</evidence>
<name>J9E0W4_WUCBA</name>
<dbReference type="EMBL" id="ADBV01021533">
    <property type="protein sequence ID" value="EJW70527.1"/>
    <property type="molecule type" value="Genomic_DNA"/>
</dbReference>
<dbReference type="AlphaFoldDB" id="J9E0W4"/>
<feature type="non-terminal residue" evidence="1">
    <location>
        <position position="71"/>
    </location>
</feature>
<sequence>MGSLRAVDELKEENEIVDQVYLIQKFESALQQGHPDFVHLSQLAVELIDKLDSTNGTDTNQIRRQIETVTQ</sequence>
<gene>
    <name evidence="1" type="ORF">WUBG_18566</name>
</gene>
<proteinExistence type="predicted"/>
<organism evidence="1 2">
    <name type="scientific">Wuchereria bancrofti</name>
    <dbReference type="NCBI Taxonomy" id="6293"/>
    <lineage>
        <taxon>Eukaryota</taxon>
        <taxon>Metazoa</taxon>
        <taxon>Ecdysozoa</taxon>
        <taxon>Nematoda</taxon>
        <taxon>Chromadorea</taxon>
        <taxon>Rhabditida</taxon>
        <taxon>Spirurina</taxon>
        <taxon>Spiruromorpha</taxon>
        <taxon>Filarioidea</taxon>
        <taxon>Onchocercidae</taxon>
        <taxon>Wuchereria</taxon>
    </lineage>
</organism>